<gene>
    <name evidence="2" type="ORF">B296_00040210</name>
</gene>
<evidence type="ECO:0000313" key="2">
    <source>
        <dbReference type="EMBL" id="RRT35496.1"/>
    </source>
</evidence>
<organism evidence="2 3">
    <name type="scientific">Ensete ventricosum</name>
    <name type="common">Abyssinian banana</name>
    <name type="synonym">Musa ensete</name>
    <dbReference type="NCBI Taxonomy" id="4639"/>
    <lineage>
        <taxon>Eukaryota</taxon>
        <taxon>Viridiplantae</taxon>
        <taxon>Streptophyta</taxon>
        <taxon>Embryophyta</taxon>
        <taxon>Tracheophyta</taxon>
        <taxon>Spermatophyta</taxon>
        <taxon>Magnoliopsida</taxon>
        <taxon>Liliopsida</taxon>
        <taxon>Zingiberales</taxon>
        <taxon>Musaceae</taxon>
        <taxon>Ensete</taxon>
    </lineage>
</organism>
<feature type="signal peptide" evidence="1">
    <location>
        <begin position="1"/>
        <end position="20"/>
    </location>
</feature>
<name>A0A426X7P1_ENSVE</name>
<evidence type="ECO:0000313" key="3">
    <source>
        <dbReference type="Proteomes" id="UP000287651"/>
    </source>
</evidence>
<comment type="caution">
    <text evidence="2">The sequence shown here is derived from an EMBL/GenBank/DDBJ whole genome shotgun (WGS) entry which is preliminary data.</text>
</comment>
<feature type="chain" id="PRO_5019255775" evidence="1">
    <location>
        <begin position="21"/>
        <end position="149"/>
    </location>
</feature>
<protein>
    <submittedName>
        <fullName evidence="2">Uncharacterized protein</fullName>
    </submittedName>
</protein>
<dbReference type="AlphaFoldDB" id="A0A426X7P1"/>
<keyword evidence="1" id="KW-0732">Signal</keyword>
<sequence length="149" mass="15986">MTRRTLMVSVLLLIMSGWLGMDGDMKFLGPVSDFTIELVRQSGRLCELPRLGAMAAPPQVGSPGSGPQATPFAEMSSGEPIVELSTCLDLVSEAEKSLDRDDERSIGWTQVRETLARSDGKSPRVRLGRSAAGAVELRSGGNVLARVDR</sequence>
<accession>A0A426X7P1</accession>
<dbReference type="Proteomes" id="UP000287651">
    <property type="component" value="Unassembled WGS sequence"/>
</dbReference>
<dbReference type="EMBL" id="AMZH03024967">
    <property type="protein sequence ID" value="RRT35496.1"/>
    <property type="molecule type" value="Genomic_DNA"/>
</dbReference>
<reference evidence="2 3" key="1">
    <citation type="journal article" date="2014" name="Agronomy (Basel)">
        <title>A Draft Genome Sequence for Ensete ventricosum, the Drought-Tolerant Tree Against Hunger.</title>
        <authorList>
            <person name="Harrison J."/>
            <person name="Moore K.A."/>
            <person name="Paszkiewicz K."/>
            <person name="Jones T."/>
            <person name="Grant M."/>
            <person name="Ambacheew D."/>
            <person name="Muzemil S."/>
            <person name="Studholme D.J."/>
        </authorList>
    </citation>
    <scope>NUCLEOTIDE SEQUENCE [LARGE SCALE GENOMIC DNA]</scope>
</reference>
<proteinExistence type="predicted"/>
<evidence type="ECO:0000256" key="1">
    <source>
        <dbReference type="SAM" id="SignalP"/>
    </source>
</evidence>